<organism evidence="2 3">
    <name type="scientific">Macrophomina phaseolina (strain MS6)</name>
    <name type="common">Charcoal rot fungus</name>
    <dbReference type="NCBI Taxonomy" id="1126212"/>
    <lineage>
        <taxon>Eukaryota</taxon>
        <taxon>Fungi</taxon>
        <taxon>Dikarya</taxon>
        <taxon>Ascomycota</taxon>
        <taxon>Pezizomycotina</taxon>
        <taxon>Dothideomycetes</taxon>
        <taxon>Dothideomycetes incertae sedis</taxon>
        <taxon>Botryosphaeriales</taxon>
        <taxon>Botryosphaeriaceae</taxon>
        <taxon>Macrophomina</taxon>
    </lineage>
</organism>
<dbReference type="InParanoid" id="K2RT83"/>
<dbReference type="EMBL" id="AHHD01000220">
    <property type="protein sequence ID" value="EKG17958.1"/>
    <property type="molecule type" value="Genomic_DNA"/>
</dbReference>
<evidence type="ECO:0000313" key="2">
    <source>
        <dbReference type="EMBL" id="EKG17958.1"/>
    </source>
</evidence>
<proteinExistence type="predicted"/>
<reference evidence="2 3" key="1">
    <citation type="journal article" date="2012" name="BMC Genomics">
        <title>Tools to kill: Genome of one of the most destructive plant pathogenic fungi Macrophomina phaseolina.</title>
        <authorList>
            <person name="Islam M.S."/>
            <person name="Haque M.S."/>
            <person name="Islam M.M."/>
            <person name="Emdad E.M."/>
            <person name="Halim A."/>
            <person name="Hossen Q.M.M."/>
            <person name="Hossain M.Z."/>
            <person name="Ahmed B."/>
            <person name="Rahim S."/>
            <person name="Rahman M.S."/>
            <person name="Alam M.M."/>
            <person name="Hou S."/>
            <person name="Wan X."/>
            <person name="Saito J.A."/>
            <person name="Alam M."/>
        </authorList>
    </citation>
    <scope>NUCLEOTIDE SEQUENCE [LARGE SCALE GENOMIC DNA]</scope>
    <source>
        <strain evidence="2 3">MS6</strain>
    </source>
</reference>
<dbReference type="HOGENOM" id="CLU_2061942_0_0_1"/>
<comment type="caution">
    <text evidence="2">The sequence shown here is derived from an EMBL/GenBank/DDBJ whole genome shotgun (WGS) entry which is preliminary data.</text>
</comment>
<feature type="region of interest" description="Disordered" evidence="1">
    <location>
        <begin position="1"/>
        <end position="51"/>
    </location>
</feature>
<gene>
    <name evidence="2" type="ORF">MPH_04815</name>
</gene>
<accession>K2RT83</accession>
<feature type="compositionally biased region" description="Polar residues" evidence="1">
    <location>
        <begin position="13"/>
        <end position="23"/>
    </location>
</feature>
<protein>
    <submittedName>
        <fullName evidence="2">Uncharacterized protein</fullName>
    </submittedName>
</protein>
<name>K2RT83_MACPH</name>
<sequence>MAVYTSLWGPEISHTSVRPNSTHAPHKGGEDSELCGPAAEPSHRSRNPTSGIIYSNHVRRPCLSWLTYRLWEISDGLAPRSSDTGEQLKRRNRAEARFVASDLSTEAGVTSAGKAQRLV</sequence>
<evidence type="ECO:0000256" key="1">
    <source>
        <dbReference type="SAM" id="MobiDB-lite"/>
    </source>
</evidence>
<dbReference type="VEuPathDB" id="FungiDB:MPH_04815"/>
<dbReference type="Proteomes" id="UP000007129">
    <property type="component" value="Unassembled WGS sequence"/>
</dbReference>
<evidence type="ECO:0000313" key="3">
    <source>
        <dbReference type="Proteomes" id="UP000007129"/>
    </source>
</evidence>
<dbReference type="AlphaFoldDB" id="K2RT83"/>